<dbReference type="Gene3D" id="3.30.710.10">
    <property type="entry name" value="Potassium Channel Kv1.1, Chain A"/>
    <property type="match status" value="1"/>
</dbReference>
<feature type="region of interest" description="Disordered" evidence="1">
    <location>
        <begin position="211"/>
        <end position="241"/>
    </location>
</feature>
<evidence type="ECO:0000313" key="4">
    <source>
        <dbReference type="Proteomes" id="UP001189429"/>
    </source>
</evidence>
<dbReference type="Proteomes" id="UP001189429">
    <property type="component" value="Unassembled WGS sequence"/>
</dbReference>
<reference evidence="3" key="1">
    <citation type="submission" date="2023-10" db="EMBL/GenBank/DDBJ databases">
        <authorList>
            <person name="Chen Y."/>
            <person name="Shah S."/>
            <person name="Dougan E. K."/>
            <person name="Thang M."/>
            <person name="Chan C."/>
        </authorList>
    </citation>
    <scope>NUCLEOTIDE SEQUENCE [LARGE SCALE GENOMIC DNA]</scope>
</reference>
<evidence type="ECO:0000256" key="1">
    <source>
        <dbReference type="SAM" id="MobiDB-lite"/>
    </source>
</evidence>
<dbReference type="PROSITE" id="PS50097">
    <property type="entry name" value="BTB"/>
    <property type="match status" value="1"/>
</dbReference>
<comment type="caution">
    <text evidence="3">The sequence shown here is derived from an EMBL/GenBank/DDBJ whole genome shotgun (WGS) entry which is preliminary data.</text>
</comment>
<name>A0ABN9SQL1_9DINO</name>
<dbReference type="SMART" id="SM00225">
    <property type="entry name" value="BTB"/>
    <property type="match status" value="1"/>
</dbReference>
<dbReference type="CDD" id="cd18186">
    <property type="entry name" value="BTB_POZ_ZBTB_KLHL-like"/>
    <property type="match status" value="1"/>
</dbReference>
<sequence>MDLNVDLGPEPIDEHSGRILDGLRIQQDRNSELCDLELIVGGQSFMAHRGVLAAVSCSFHSCLTKLGSTEGYEAKPLTLKLDDISHPEAVKAMLDCIYRPSAEYAPSCEDANRDVLRLAQRFRIAQLQDLACRWLTTGLSTANVFERLLTCETFSLVEAREQILQLLTSNPETLLELAKDPEILKVPAVMQDLLIRTYNLLGVGSKAEAAGAESRAEAKPQAAAASAPPARQGRPGRKAGA</sequence>
<evidence type="ECO:0000259" key="2">
    <source>
        <dbReference type="PROSITE" id="PS50097"/>
    </source>
</evidence>
<evidence type="ECO:0000313" key="3">
    <source>
        <dbReference type="EMBL" id="CAK0834226.1"/>
    </source>
</evidence>
<dbReference type="EMBL" id="CAUYUJ010012570">
    <property type="protein sequence ID" value="CAK0834226.1"/>
    <property type="molecule type" value="Genomic_DNA"/>
</dbReference>
<feature type="compositionally biased region" description="Low complexity" evidence="1">
    <location>
        <begin position="211"/>
        <end position="233"/>
    </location>
</feature>
<dbReference type="PANTHER" id="PTHR45632">
    <property type="entry name" value="LD33804P"/>
    <property type="match status" value="1"/>
</dbReference>
<accession>A0ABN9SQL1</accession>
<protein>
    <recommendedName>
        <fullName evidence="2">BTB domain-containing protein</fullName>
    </recommendedName>
</protein>
<dbReference type="InterPro" id="IPR011333">
    <property type="entry name" value="SKP1/BTB/POZ_sf"/>
</dbReference>
<proteinExistence type="predicted"/>
<gene>
    <name evidence="3" type="ORF">PCOR1329_LOCUS31702</name>
</gene>
<dbReference type="Pfam" id="PF00651">
    <property type="entry name" value="BTB"/>
    <property type="match status" value="1"/>
</dbReference>
<keyword evidence="4" id="KW-1185">Reference proteome</keyword>
<dbReference type="InterPro" id="IPR000210">
    <property type="entry name" value="BTB/POZ_dom"/>
</dbReference>
<dbReference type="SUPFAM" id="SSF54695">
    <property type="entry name" value="POZ domain"/>
    <property type="match status" value="1"/>
</dbReference>
<organism evidence="3 4">
    <name type="scientific">Prorocentrum cordatum</name>
    <dbReference type="NCBI Taxonomy" id="2364126"/>
    <lineage>
        <taxon>Eukaryota</taxon>
        <taxon>Sar</taxon>
        <taxon>Alveolata</taxon>
        <taxon>Dinophyceae</taxon>
        <taxon>Prorocentrales</taxon>
        <taxon>Prorocentraceae</taxon>
        <taxon>Prorocentrum</taxon>
    </lineage>
</organism>
<feature type="domain" description="BTB" evidence="2">
    <location>
        <begin position="34"/>
        <end position="106"/>
    </location>
</feature>